<sequence length="477" mass="49275">MFRPMQQGRDFRILDKDLDRLGHAEGAGRVASRPLRRMGLLMGMVLSVIMIAAFAGMSMPGHAALIAGFSVALYLGLNIGANDVANSAGAAIGARTLPVGLGLALVAAAQLAGALLAGDTVTQTIARDILALGRIAPDAHPGRIMAAALVGAGIWITLANWARAPVSTTHSVIGAVAGAGMAGLGTAAIDWQVVAGIALGWMIAPVASAMLAAALLGLLRWRVHFAADPRRSARLWLPSLIGATATIFALYLLTLTAHQMPPIGAFAACLSLGIIAFVIARAQLDRQIAAERPEDLALKNLLSVPLIATAILSGFAHGANDVANVAGPLSVMLSDIDASALPLWVLGLSGLSVAAGSLIFGRRLVRMVGSSVTRLNPVRAFCASLAAAATVLACSAAGLPVSTTHCAVGGIFGVGFYREWEDRARKKTRKSLPPEEQRRRRLVRRSHVWTTLAAWAVTVPGSGCVAAASYAVFSLAG</sequence>
<dbReference type="InterPro" id="IPR001204">
    <property type="entry name" value="Phos_transporter"/>
</dbReference>
<evidence type="ECO:0000313" key="8">
    <source>
        <dbReference type="Proteomes" id="UP000321562"/>
    </source>
</evidence>
<gene>
    <name evidence="7" type="ORF">FQV27_12890</name>
</gene>
<feature type="transmembrane region" description="Helical" evidence="6">
    <location>
        <begin position="380"/>
        <end position="398"/>
    </location>
</feature>
<keyword evidence="4 6" id="KW-1133">Transmembrane helix</keyword>
<comment type="subcellular location">
    <subcellularLocation>
        <location evidence="1 6">Membrane</location>
        <topology evidence="1 6">Multi-pass membrane protein</topology>
    </subcellularLocation>
</comment>
<dbReference type="EMBL" id="VOPL01000005">
    <property type="protein sequence ID" value="TXB68078.1"/>
    <property type="molecule type" value="Genomic_DNA"/>
</dbReference>
<evidence type="ECO:0000256" key="4">
    <source>
        <dbReference type="ARBA" id="ARBA00022989"/>
    </source>
</evidence>
<feature type="transmembrane region" description="Helical" evidence="6">
    <location>
        <begin position="301"/>
        <end position="319"/>
    </location>
</feature>
<evidence type="ECO:0000256" key="1">
    <source>
        <dbReference type="ARBA" id="ARBA00004141"/>
    </source>
</evidence>
<protein>
    <recommendedName>
        <fullName evidence="6">Phosphate transporter</fullName>
    </recommendedName>
</protein>
<evidence type="ECO:0000256" key="3">
    <source>
        <dbReference type="ARBA" id="ARBA00022692"/>
    </source>
</evidence>
<feature type="transmembrane region" description="Helical" evidence="6">
    <location>
        <begin position="144"/>
        <end position="162"/>
    </location>
</feature>
<dbReference type="Proteomes" id="UP000321562">
    <property type="component" value="Unassembled WGS sequence"/>
</dbReference>
<dbReference type="GO" id="GO:0005315">
    <property type="term" value="F:phosphate transmembrane transporter activity"/>
    <property type="evidence" value="ECO:0007669"/>
    <property type="project" value="InterPro"/>
</dbReference>
<reference evidence="7 8" key="1">
    <citation type="submission" date="2019-08" db="EMBL/GenBank/DDBJ databases">
        <authorList>
            <person name="Ye J."/>
        </authorList>
    </citation>
    <scope>NUCLEOTIDE SEQUENCE [LARGE SCALE GENOMIC DNA]</scope>
    <source>
        <strain evidence="7 8">TK008</strain>
    </source>
</reference>
<feature type="transmembrane region" description="Helical" evidence="6">
    <location>
        <begin position="235"/>
        <end position="257"/>
    </location>
</feature>
<dbReference type="Pfam" id="PF01384">
    <property type="entry name" value="PHO4"/>
    <property type="match status" value="1"/>
</dbReference>
<dbReference type="PANTHER" id="PTHR11101">
    <property type="entry name" value="PHOSPHATE TRANSPORTER"/>
    <property type="match status" value="1"/>
</dbReference>
<evidence type="ECO:0000256" key="5">
    <source>
        <dbReference type="ARBA" id="ARBA00023136"/>
    </source>
</evidence>
<keyword evidence="5 6" id="KW-0472">Membrane</keyword>
<dbReference type="GO" id="GO:0035435">
    <property type="term" value="P:phosphate ion transmembrane transport"/>
    <property type="evidence" value="ECO:0007669"/>
    <property type="project" value="TreeGrafter"/>
</dbReference>
<dbReference type="OrthoDB" id="9779554at2"/>
<dbReference type="RefSeq" id="WP_147099161.1">
    <property type="nucleotide sequence ID" value="NZ_JBHUFH010000003.1"/>
</dbReference>
<dbReference type="GO" id="GO:0016020">
    <property type="term" value="C:membrane"/>
    <property type="evidence" value="ECO:0007669"/>
    <property type="project" value="UniProtKB-SubCell"/>
</dbReference>
<feature type="transmembrane region" description="Helical" evidence="6">
    <location>
        <begin position="97"/>
        <end position="117"/>
    </location>
</feature>
<keyword evidence="2 6" id="KW-0813">Transport</keyword>
<feature type="transmembrane region" description="Helical" evidence="6">
    <location>
        <begin position="339"/>
        <end position="360"/>
    </location>
</feature>
<organism evidence="7 8">
    <name type="scientific">Paracoccus aurantiacus</name>
    <dbReference type="NCBI Taxonomy" id="2599412"/>
    <lineage>
        <taxon>Bacteria</taxon>
        <taxon>Pseudomonadati</taxon>
        <taxon>Pseudomonadota</taxon>
        <taxon>Alphaproteobacteria</taxon>
        <taxon>Rhodobacterales</taxon>
        <taxon>Paracoccaceae</taxon>
        <taxon>Paracoccus</taxon>
    </lineage>
</organism>
<keyword evidence="8" id="KW-1185">Reference proteome</keyword>
<keyword evidence="3 6" id="KW-0812">Transmembrane</keyword>
<feature type="transmembrane region" description="Helical" evidence="6">
    <location>
        <begin position="448"/>
        <end position="473"/>
    </location>
</feature>
<evidence type="ECO:0000256" key="2">
    <source>
        <dbReference type="ARBA" id="ARBA00022448"/>
    </source>
</evidence>
<comment type="similarity">
    <text evidence="6">Belongs to the inorganic phosphate transporter (PiT) (TC 2.A.20) family.</text>
</comment>
<evidence type="ECO:0000256" key="6">
    <source>
        <dbReference type="RuleBase" id="RU363058"/>
    </source>
</evidence>
<feature type="transmembrane region" description="Helical" evidence="6">
    <location>
        <begin position="404"/>
        <end position="420"/>
    </location>
</feature>
<feature type="transmembrane region" description="Helical" evidence="6">
    <location>
        <begin position="169"/>
        <end position="189"/>
    </location>
</feature>
<feature type="transmembrane region" description="Helical" evidence="6">
    <location>
        <begin position="38"/>
        <end position="57"/>
    </location>
</feature>
<feature type="transmembrane region" description="Helical" evidence="6">
    <location>
        <begin position="63"/>
        <end position="85"/>
    </location>
</feature>
<dbReference type="PANTHER" id="PTHR11101:SF80">
    <property type="entry name" value="PHOSPHATE TRANSPORTER"/>
    <property type="match status" value="1"/>
</dbReference>
<accession>A0A5C6S0A0</accession>
<evidence type="ECO:0000313" key="7">
    <source>
        <dbReference type="EMBL" id="TXB68078.1"/>
    </source>
</evidence>
<comment type="caution">
    <text evidence="7">The sequence shown here is derived from an EMBL/GenBank/DDBJ whole genome shotgun (WGS) entry which is preliminary data.</text>
</comment>
<keyword evidence="6" id="KW-0592">Phosphate transport</keyword>
<feature type="transmembrane region" description="Helical" evidence="6">
    <location>
        <begin position="201"/>
        <end position="223"/>
    </location>
</feature>
<feature type="transmembrane region" description="Helical" evidence="6">
    <location>
        <begin position="263"/>
        <end position="280"/>
    </location>
</feature>
<name>A0A5C6S0A0_9RHOB</name>
<dbReference type="AlphaFoldDB" id="A0A5C6S0A0"/>
<proteinExistence type="inferred from homology"/>